<feature type="compositionally biased region" description="Low complexity" evidence="1">
    <location>
        <begin position="516"/>
        <end position="528"/>
    </location>
</feature>
<evidence type="ECO:0008006" key="5">
    <source>
        <dbReference type="Google" id="ProtNLM"/>
    </source>
</evidence>
<reference evidence="3" key="4">
    <citation type="submission" date="2025-05" db="UniProtKB">
        <authorList>
            <consortium name="EnsemblFungi"/>
        </authorList>
    </citation>
    <scope>IDENTIFICATION</scope>
    <source>
        <strain evidence="3">isolate 1-1 / race 1 (BBBD)</strain>
    </source>
</reference>
<name>A0A180GL05_PUCT1</name>
<sequence length="564" mass="63850">MEDPCSSTGKRKSLDLRQGGQVEEDDEQQPSPSAQPPVKRRRIGDSPADEHPSSDISSIESAHSSPKSSPEEPPPSNLLKDSNKVIWVDIGADPEETYWWPGLIYENNLKSYVTLMPNSKSKLVDITPKLLDSLKATKPFKAHSVFDPVQLNPIFKQKELASKYPTKKSLEKAYVIAREKHVIYSFEEDDDLPDVSACMIPLSQESRAVLAHVLSPEDKSSEISEVDVDDLDEMLDGPDQELDIPGETVVCRMNARSQEYWPARVISYMGLKSNKRGPPKLSKKPAKSEKTYRIQFCDGSQIVAPRSSFWTIDQEEFYRVKIGQVKTREVKFEEMIPQIDNQLHELDLIINGKSKDPNLIIKHEDFLTSLKNRGSIPRDVKYGKYSEELIHRVGNYLRDRYLVNQLESEEAAKITVDSRFERLSETEKSQYIFDILVPELIWLITVAQYLEDGRDKLIAESGLTWEELEKDASKQITTEKILEEAKKLAALDIHEVDLVDKVISLRVQREKNLQTAASSSSSPSAKPADGLHHISSSSSKSSLPSCNKISTSTKLRQTYNSRKY</sequence>
<gene>
    <name evidence="2" type="ORF">PTTG_01637</name>
</gene>
<feature type="region of interest" description="Disordered" evidence="1">
    <location>
        <begin position="1"/>
        <end position="80"/>
    </location>
</feature>
<evidence type="ECO:0000313" key="2">
    <source>
        <dbReference type="EMBL" id="OAV93224.1"/>
    </source>
</evidence>
<evidence type="ECO:0000256" key="1">
    <source>
        <dbReference type="SAM" id="MobiDB-lite"/>
    </source>
</evidence>
<dbReference type="AlphaFoldDB" id="A0A180GL05"/>
<dbReference type="OrthoDB" id="2505887at2759"/>
<reference evidence="3 4" key="3">
    <citation type="journal article" date="2017" name="G3 (Bethesda)">
        <title>Comparative analysis highlights variable genome content of wheat rusts and divergence of the mating loci.</title>
        <authorList>
            <person name="Cuomo C.A."/>
            <person name="Bakkeren G."/>
            <person name="Khalil H.B."/>
            <person name="Panwar V."/>
            <person name="Joly D."/>
            <person name="Linning R."/>
            <person name="Sakthikumar S."/>
            <person name="Song X."/>
            <person name="Adiconis X."/>
            <person name="Fan L."/>
            <person name="Goldberg J.M."/>
            <person name="Levin J.Z."/>
            <person name="Young S."/>
            <person name="Zeng Q."/>
            <person name="Anikster Y."/>
            <person name="Bruce M."/>
            <person name="Wang M."/>
            <person name="Yin C."/>
            <person name="McCallum B."/>
            <person name="Szabo L.J."/>
            <person name="Hulbert S."/>
            <person name="Chen X."/>
            <person name="Fellers J.P."/>
        </authorList>
    </citation>
    <scope>NUCLEOTIDE SEQUENCE</scope>
    <source>
        <strain evidence="4">Isolate 1-1 / race 1 (BBBD)</strain>
        <strain evidence="3">isolate 1-1 / race 1 (BBBD)</strain>
    </source>
</reference>
<dbReference type="EnsemblFungi" id="PTTG_01637-t43_1">
    <property type="protein sequence ID" value="PTTG_01637-t43_1-p1"/>
    <property type="gene ID" value="PTTG_01637"/>
</dbReference>
<feature type="compositionally biased region" description="Polar residues" evidence="1">
    <location>
        <begin position="547"/>
        <end position="564"/>
    </location>
</feature>
<reference evidence="2" key="1">
    <citation type="submission" date="2009-11" db="EMBL/GenBank/DDBJ databases">
        <authorList>
            <consortium name="The Broad Institute Genome Sequencing Platform"/>
            <person name="Ward D."/>
            <person name="Feldgarden M."/>
            <person name="Earl A."/>
            <person name="Young S.K."/>
            <person name="Zeng Q."/>
            <person name="Koehrsen M."/>
            <person name="Alvarado L."/>
            <person name="Berlin A."/>
            <person name="Bochicchio J."/>
            <person name="Borenstein D."/>
            <person name="Chapman S.B."/>
            <person name="Chen Z."/>
            <person name="Engels R."/>
            <person name="Freedman E."/>
            <person name="Gellesch M."/>
            <person name="Goldberg J."/>
            <person name="Griggs A."/>
            <person name="Gujja S."/>
            <person name="Heilman E."/>
            <person name="Heiman D."/>
            <person name="Hepburn T."/>
            <person name="Howarth C."/>
            <person name="Jen D."/>
            <person name="Larson L."/>
            <person name="Lewis B."/>
            <person name="Mehta T."/>
            <person name="Park D."/>
            <person name="Pearson M."/>
            <person name="Roberts A."/>
            <person name="Saif S."/>
            <person name="Shea T."/>
            <person name="Shenoy N."/>
            <person name="Sisk P."/>
            <person name="Stolte C."/>
            <person name="Sykes S."/>
            <person name="Thomson T."/>
            <person name="Walk T."/>
            <person name="White J."/>
            <person name="Yandava C."/>
            <person name="Izard J."/>
            <person name="Baranova O.V."/>
            <person name="Blanton J.M."/>
            <person name="Tanner A.C."/>
            <person name="Dewhirst F.E."/>
            <person name="Haas B."/>
            <person name="Nusbaum C."/>
            <person name="Birren B."/>
        </authorList>
    </citation>
    <scope>NUCLEOTIDE SEQUENCE [LARGE SCALE GENOMIC DNA]</scope>
    <source>
        <strain evidence="2">1-1 BBBD Race 1</strain>
    </source>
</reference>
<organism evidence="2">
    <name type="scientific">Puccinia triticina (isolate 1-1 / race 1 (BBBD))</name>
    <name type="common">Brown leaf rust fungus</name>
    <dbReference type="NCBI Taxonomy" id="630390"/>
    <lineage>
        <taxon>Eukaryota</taxon>
        <taxon>Fungi</taxon>
        <taxon>Dikarya</taxon>
        <taxon>Basidiomycota</taxon>
        <taxon>Pucciniomycotina</taxon>
        <taxon>Pucciniomycetes</taxon>
        <taxon>Pucciniales</taxon>
        <taxon>Pucciniaceae</taxon>
        <taxon>Puccinia</taxon>
    </lineage>
</organism>
<accession>A0A180GL05</accession>
<feature type="region of interest" description="Disordered" evidence="1">
    <location>
        <begin position="514"/>
        <end position="564"/>
    </location>
</feature>
<protein>
    <recommendedName>
        <fullName evidence="5">PWWP domain-containing protein</fullName>
    </recommendedName>
</protein>
<feature type="compositionally biased region" description="Low complexity" evidence="1">
    <location>
        <begin position="535"/>
        <end position="545"/>
    </location>
</feature>
<dbReference type="STRING" id="630390.A0A180GL05"/>
<dbReference type="EMBL" id="ADAS02000053">
    <property type="protein sequence ID" value="OAV93224.1"/>
    <property type="molecule type" value="Genomic_DNA"/>
</dbReference>
<dbReference type="Proteomes" id="UP000005240">
    <property type="component" value="Unassembled WGS sequence"/>
</dbReference>
<reference evidence="2" key="2">
    <citation type="submission" date="2016-05" db="EMBL/GenBank/DDBJ databases">
        <title>Comparative analysis highlights variable genome content of wheat rusts and divergence of the mating loci.</title>
        <authorList>
            <person name="Cuomo C.A."/>
            <person name="Bakkeren G."/>
            <person name="Szabo L."/>
            <person name="Khalil H."/>
            <person name="Joly D."/>
            <person name="Goldberg J."/>
            <person name="Young S."/>
            <person name="Zeng Q."/>
            <person name="Fellers J."/>
        </authorList>
    </citation>
    <scope>NUCLEOTIDE SEQUENCE [LARGE SCALE GENOMIC DNA]</scope>
    <source>
        <strain evidence="2">1-1 BBBD Race 1</strain>
    </source>
</reference>
<proteinExistence type="predicted"/>
<dbReference type="VEuPathDB" id="FungiDB:PTTG_01637"/>
<evidence type="ECO:0000313" key="3">
    <source>
        <dbReference type="EnsemblFungi" id="PTTG_01637-t43_1-p1"/>
    </source>
</evidence>
<feature type="compositionally biased region" description="Low complexity" evidence="1">
    <location>
        <begin position="54"/>
        <end position="68"/>
    </location>
</feature>
<evidence type="ECO:0000313" key="4">
    <source>
        <dbReference type="Proteomes" id="UP000005240"/>
    </source>
</evidence>
<keyword evidence="4" id="KW-1185">Reference proteome</keyword>